<comment type="caution">
    <text evidence="11">The sequence shown here is derived from an EMBL/GenBank/DDBJ whole genome shotgun (WGS) entry which is preliminary data.</text>
</comment>
<evidence type="ECO:0000256" key="8">
    <source>
        <dbReference type="ARBA" id="ARBA00023163"/>
    </source>
</evidence>
<evidence type="ECO:0008006" key="13">
    <source>
        <dbReference type="Google" id="ProtNLM"/>
    </source>
</evidence>
<comment type="similarity">
    <text evidence="2">Belongs to the RRN7/TAF1B family.</text>
</comment>
<keyword evidence="3" id="KW-0479">Metal-binding</keyword>
<keyword evidence="5" id="KW-0862">Zinc</keyword>
<feature type="region of interest" description="Disordered" evidence="10">
    <location>
        <begin position="239"/>
        <end position="259"/>
    </location>
</feature>
<dbReference type="EMBL" id="JAVFWL010000001">
    <property type="protein sequence ID" value="KAK6726002.1"/>
    <property type="molecule type" value="Genomic_DNA"/>
</dbReference>
<evidence type="ECO:0000313" key="12">
    <source>
        <dbReference type="Proteomes" id="UP001303046"/>
    </source>
</evidence>
<evidence type="ECO:0000256" key="9">
    <source>
        <dbReference type="ARBA" id="ARBA00023242"/>
    </source>
</evidence>
<dbReference type="Proteomes" id="UP001303046">
    <property type="component" value="Unassembled WGS sequence"/>
</dbReference>
<keyword evidence="6" id="KW-0805">Transcription regulation</keyword>
<sequence>MSSSSCTVCGSKQSKIMDGLMYCEVCGTQIFDFREAEADDEQPVSGIGKIRTKKVRELRDKSLGKTDSVAVGLSTAVERRKRKGEFLQKLTPSGNSGAAGHVRPSKSVNEITSGREHAPSYLRCVGTRLAAFTKILAKGVAFIRRDPAIPDSFTDHTFAIYQRYLSVCNVAYTPNDYTDDVEKMFRALVLNTNIAFEKAREKKTRLERRKKRGKEVLEKSLTAWDLLMGDTLNEDLQLRSDDEQSENEEESTVAPSVSTTSKKPKLVTVIDTKIPKEILENATSLYLAMDVFVAILYVSVMTIGCRWITLSDIVRWIREDRMRITVFQSTALDFGNVQGSKKSKTGSWSKMDLPLYEFQRTALFIWQICRLPPTPVKVDFKQIVARLLYHVNLPETMMDRVLVVMSAAPPCRRLDDESLRRQGRIEQGPFAHGFRTCGRKKFALSHVLDVFGRLRSDDNYKCTDIFFSTETKAFAFILMALKLSFGLDDKREVAFSKQAQARGNNVFNFTEWFYQLKMRMMFWEGYNPLDILQASRPVEPLLYGVEFPPGENTHFYIHTSQDGRNAYCSRRYPRDSGFTHCIPTTMRIDSSTSIPNPFPEDTYCAYRNDDDSLYAPLRSQEKTLRSFLTRPLTVDEKEEIRMMVEENAVKVFKANYEKRDLMEGTSSGSAPDEDFPSNWLLHFPCAKGYQRYPRPNWTNGGITHLKENDERIQRLNKRMGLHTKNSGLRMLFASRKGATDAWLTAKPAMSQSFASLIHWFSKIIGEAEMILYAAFLMLELQIVEKKRFEEVKQIMVDGKIYPIESTAVHRSGNRSYKTLYISAAENVTEAHEIEVFRIGLPKHWASGIHISNSSGESDEDMDYISDSASSSEYDSESTESAYDQDTQGAHESPKSGLGIPDEAETSTRDSSETPTTSGSSATVAPQRDPPDHQCNARAYDFDTIWMLTAMRYW</sequence>
<gene>
    <name evidence="11" type="primary">Necator_chrI.g488</name>
    <name evidence="11" type="ORF">RB195_004366</name>
</gene>
<evidence type="ECO:0000256" key="3">
    <source>
        <dbReference type="ARBA" id="ARBA00022723"/>
    </source>
</evidence>
<proteinExistence type="inferred from homology"/>
<keyword evidence="12" id="KW-1185">Reference proteome</keyword>
<keyword evidence="4" id="KW-0863">Zinc-finger</keyword>
<evidence type="ECO:0000256" key="1">
    <source>
        <dbReference type="ARBA" id="ARBA00004604"/>
    </source>
</evidence>
<reference evidence="11 12" key="1">
    <citation type="submission" date="2023-08" db="EMBL/GenBank/DDBJ databases">
        <title>A Necator americanus chromosomal reference genome.</title>
        <authorList>
            <person name="Ilik V."/>
            <person name="Petrzelkova K.J."/>
            <person name="Pardy F."/>
            <person name="Fuh T."/>
            <person name="Niatou-Singa F.S."/>
            <person name="Gouil Q."/>
            <person name="Baker L."/>
            <person name="Ritchie M.E."/>
            <person name="Jex A.R."/>
            <person name="Gazzola D."/>
            <person name="Li H."/>
            <person name="Toshio Fujiwara R."/>
            <person name="Zhan B."/>
            <person name="Aroian R.V."/>
            <person name="Pafco B."/>
            <person name="Schwarz E.M."/>
        </authorList>
    </citation>
    <scope>NUCLEOTIDE SEQUENCE [LARGE SCALE GENOMIC DNA]</scope>
    <source>
        <strain evidence="11 12">Aroian</strain>
        <tissue evidence="11">Whole animal</tissue>
    </source>
</reference>
<evidence type="ECO:0000313" key="11">
    <source>
        <dbReference type="EMBL" id="KAK6726002.1"/>
    </source>
</evidence>
<evidence type="ECO:0000256" key="7">
    <source>
        <dbReference type="ARBA" id="ARBA00023125"/>
    </source>
</evidence>
<feature type="compositionally biased region" description="Low complexity" evidence="10">
    <location>
        <begin position="865"/>
        <end position="883"/>
    </location>
</feature>
<name>A0ABR1BHM1_NECAM</name>
<accession>A0ABR1BHM1</accession>
<protein>
    <recommendedName>
        <fullName evidence="13">TATA box-binding protein-associated factor RNA polymerase I subunit B</fullName>
    </recommendedName>
</protein>
<evidence type="ECO:0000256" key="6">
    <source>
        <dbReference type="ARBA" id="ARBA00023015"/>
    </source>
</evidence>
<keyword evidence="9" id="KW-0539">Nucleus</keyword>
<comment type="subcellular location">
    <subcellularLocation>
        <location evidence="1">Nucleus</location>
        <location evidence="1">Nucleolus</location>
    </subcellularLocation>
</comment>
<feature type="region of interest" description="Disordered" evidence="10">
    <location>
        <begin position="851"/>
        <end position="935"/>
    </location>
</feature>
<dbReference type="InterPro" id="IPR033599">
    <property type="entry name" value="TAF1B/Rrn7"/>
</dbReference>
<feature type="region of interest" description="Disordered" evidence="10">
    <location>
        <begin position="84"/>
        <end position="104"/>
    </location>
</feature>
<evidence type="ECO:0000256" key="5">
    <source>
        <dbReference type="ARBA" id="ARBA00022833"/>
    </source>
</evidence>
<keyword evidence="7" id="KW-0238">DNA-binding</keyword>
<feature type="compositionally biased region" description="Polar residues" evidence="10">
    <location>
        <begin position="912"/>
        <end position="923"/>
    </location>
</feature>
<organism evidence="11 12">
    <name type="scientific">Necator americanus</name>
    <name type="common">Human hookworm</name>
    <dbReference type="NCBI Taxonomy" id="51031"/>
    <lineage>
        <taxon>Eukaryota</taxon>
        <taxon>Metazoa</taxon>
        <taxon>Ecdysozoa</taxon>
        <taxon>Nematoda</taxon>
        <taxon>Chromadorea</taxon>
        <taxon>Rhabditida</taxon>
        <taxon>Rhabditina</taxon>
        <taxon>Rhabditomorpha</taxon>
        <taxon>Strongyloidea</taxon>
        <taxon>Ancylostomatidae</taxon>
        <taxon>Bunostominae</taxon>
        <taxon>Necator</taxon>
    </lineage>
</organism>
<dbReference type="PANTHER" id="PTHR31576">
    <property type="entry name" value="TATA BOX-BINDING PROTEIN-ASSOCIATED FACTOR RNA POLYMERASE I SUBUNIT B"/>
    <property type="match status" value="1"/>
</dbReference>
<dbReference type="PANTHER" id="PTHR31576:SF2">
    <property type="entry name" value="TATA BOX-BINDING PROTEIN-ASSOCIATED FACTOR RNA POLYMERASE I SUBUNIT B"/>
    <property type="match status" value="1"/>
</dbReference>
<evidence type="ECO:0000256" key="2">
    <source>
        <dbReference type="ARBA" id="ARBA00006899"/>
    </source>
</evidence>
<evidence type="ECO:0000256" key="4">
    <source>
        <dbReference type="ARBA" id="ARBA00022771"/>
    </source>
</evidence>
<keyword evidence="8" id="KW-0804">Transcription</keyword>
<evidence type="ECO:0000256" key="10">
    <source>
        <dbReference type="SAM" id="MobiDB-lite"/>
    </source>
</evidence>